<reference evidence="2" key="1">
    <citation type="submission" date="2013-05" db="EMBL/GenBank/DDBJ databases">
        <title>Genome assembly of Cystobacter fuscus DSM 2262.</title>
        <authorList>
            <person name="Sharma G."/>
            <person name="Khatri I."/>
            <person name="Kaur C."/>
            <person name="Mayilraj S."/>
            <person name="Subramanian S."/>
        </authorList>
    </citation>
    <scope>NUCLEOTIDE SEQUENCE [LARGE SCALE GENOMIC DNA]</scope>
    <source>
        <strain evidence="2">DSM 2262</strain>
    </source>
</reference>
<dbReference type="AlphaFoldDB" id="S9R1N3"/>
<protein>
    <submittedName>
        <fullName evidence="2">Uncharacterized protein</fullName>
    </submittedName>
</protein>
<accession>S9R1N3</accession>
<feature type="compositionally biased region" description="Low complexity" evidence="1">
    <location>
        <begin position="176"/>
        <end position="187"/>
    </location>
</feature>
<dbReference type="Proteomes" id="UP000011682">
    <property type="component" value="Unassembled WGS sequence"/>
</dbReference>
<name>S9R1N3_CYSF2</name>
<evidence type="ECO:0000313" key="2">
    <source>
        <dbReference type="EMBL" id="EPX62803.1"/>
    </source>
</evidence>
<evidence type="ECO:0000256" key="1">
    <source>
        <dbReference type="SAM" id="MobiDB-lite"/>
    </source>
</evidence>
<feature type="region of interest" description="Disordered" evidence="1">
    <location>
        <begin position="328"/>
        <end position="349"/>
    </location>
</feature>
<comment type="caution">
    <text evidence="2">The sequence shown here is derived from an EMBL/GenBank/DDBJ whole genome shotgun (WGS) entry which is preliminary data.</text>
</comment>
<dbReference type="eggNOG" id="ENOG502ZMFK">
    <property type="taxonomic scope" value="Bacteria"/>
</dbReference>
<feature type="region of interest" description="Disordered" evidence="1">
    <location>
        <begin position="176"/>
        <end position="195"/>
    </location>
</feature>
<proteinExistence type="predicted"/>
<sequence length="478" mass="54444">MGVRKPDTGLRFVDVLIIEEGEVAFGSGGAGPMKTLSVHDLKQEDSIWLDFAGDVDPHAARESELKPFLQALEEYADGWMPNVVKGKRKRKYSRASFWQALEEGHDGNSSDLGLYRTEWPALDGYFGLRHPPRPPQLEVLINVKPLSFFAEAERCRKFVEMVRVWACRYPVAHASAHSSDDSNLADAPSFGRDDETRRRDGFDKIYEVFWLNVFGPKLVQSIGRERVLSTPAWRVEELPNGCVLLVTWPTAADFASDEARLAQARAHAHLRPDLDFDTVLRTLRERSALLAPVEPRFHPDLAPLLSRVVDDVASYERQRKIAGFNAWQPPEPEEWAPATSTLPSDVDDPEAAREHYDTLAEHLVALLHTKAPSVFEATPESLTDADFHFWHEDFPTRHLPEAIERYAIPAVGAYLGEVLVRHLGGQWIPRRKLEEAQVLVGSRVWFPFVRARHYMRSRQSILDHSLTWLYRVAERHRS</sequence>
<dbReference type="EMBL" id="ANAH02000006">
    <property type="protein sequence ID" value="EPX62803.1"/>
    <property type="molecule type" value="Genomic_DNA"/>
</dbReference>
<gene>
    <name evidence="2" type="ORF">D187_006213</name>
</gene>
<keyword evidence="3" id="KW-1185">Reference proteome</keyword>
<organism evidence="2 3">
    <name type="scientific">Cystobacter fuscus (strain ATCC 25194 / DSM 2262 / NBRC 100088 / M29)</name>
    <dbReference type="NCBI Taxonomy" id="1242864"/>
    <lineage>
        <taxon>Bacteria</taxon>
        <taxon>Pseudomonadati</taxon>
        <taxon>Myxococcota</taxon>
        <taxon>Myxococcia</taxon>
        <taxon>Myxococcales</taxon>
        <taxon>Cystobacterineae</taxon>
        <taxon>Archangiaceae</taxon>
        <taxon>Cystobacter</taxon>
    </lineage>
</organism>
<evidence type="ECO:0000313" key="3">
    <source>
        <dbReference type="Proteomes" id="UP000011682"/>
    </source>
</evidence>